<dbReference type="PANTHER" id="PTHR30461:SF23">
    <property type="entry name" value="DNA RECOMBINASE-RELATED"/>
    <property type="match status" value="1"/>
</dbReference>
<dbReference type="Gene3D" id="3.90.1750.20">
    <property type="entry name" value="Putative Large Serine Recombinase, Chain B, Domain 2"/>
    <property type="match status" value="1"/>
</dbReference>
<dbReference type="GO" id="GO:0003677">
    <property type="term" value="F:DNA binding"/>
    <property type="evidence" value="ECO:0007669"/>
    <property type="project" value="InterPro"/>
</dbReference>
<dbReference type="GO" id="GO:0000150">
    <property type="term" value="F:DNA strand exchange activity"/>
    <property type="evidence" value="ECO:0007669"/>
    <property type="project" value="InterPro"/>
</dbReference>
<accession>A0A2N7S5E4</accession>
<dbReference type="PANTHER" id="PTHR30461">
    <property type="entry name" value="DNA-INVERTASE FROM LAMBDOID PROPHAGE"/>
    <property type="match status" value="1"/>
</dbReference>
<dbReference type="InterPro" id="IPR006119">
    <property type="entry name" value="Resolv_N"/>
</dbReference>
<feature type="domain" description="Recombinase" evidence="1">
    <location>
        <begin position="154"/>
        <end position="262"/>
    </location>
</feature>
<proteinExistence type="predicted"/>
<dbReference type="InterPro" id="IPR038109">
    <property type="entry name" value="DNA_bind_recomb_sf"/>
</dbReference>
<dbReference type="PROSITE" id="PS51737">
    <property type="entry name" value="RECOMBINASE_DNA_BIND"/>
    <property type="match status" value="1"/>
</dbReference>
<name>A0A2N7S5E4_9MICC</name>
<evidence type="ECO:0000259" key="1">
    <source>
        <dbReference type="PROSITE" id="PS51737"/>
    </source>
</evidence>
<dbReference type="Pfam" id="PF07508">
    <property type="entry name" value="Recombinase"/>
    <property type="match status" value="1"/>
</dbReference>
<dbReference type="Gene3D" id="3.40.50.1390">
    <property type="entry name" value="Resolvase, N-terminal catalytic domain"/>
    <property type="match status" value="1"/>
</dbReference>
<dbReference type="EMBL" id="PNQX01000001">
    <property type="protein sequence ID" value="PMQ21361.1"/>
    <property type="molecule type" value="Genomic_DNA"/>
</dbReference>
<dbReference type="InterPro" id="IPR050639">
    <property type="entry name" value="SSR_resolvase"/>
</dbReference>
<dbReference type="SUPFAM" id="SSF53041">
    <property type="entry name" value="Resolvase-like"/>
    <property type="match status" value="1"/>
</dbReference>
<dbReference type="Pfam" id="PF00239">
    <property type="entry name" value="Resolvase"/>
    <property type="match status" value="1"/>
</dbReference>
<dbReference type="AlphaFoldDB" id="A0A2N7S5E4"/>
<dbReference type="Proteomes" id="UP000235739">
    <property type="component" value="Unassembled WGS sequence"/>
</dbReference>
<evidence type="ECO:0000313" key="3">
    <source>
        <dbReference type="Proteomes" id="UP000235739"/>
    </source>
</evidence>
<evidence type="ECO:0000313" key="2">
    <source>
        <dbReference type="EMBL" id="PMQ21361.1"/>
    </source>
</evidence>
<dbReference type="InterPro" id="IPR036162">
    <property type="entry name" value="Resolvase-like_N_sf"/>
</dbReference>
<protein>
    <recommendedName>
        <fullName evidence="1">Recombinase domain-containing protein</fullName>
    </recommendedName>
</protein>
<reference evidence="2 3" key="1">
    <citation type="journal article" date="2017" name="Elife">
        <title>Extensive horizontal gene transfer in cheese-associated bacteria.</title>
        <authorList>
            <person name="Bonham K.S."/>
            <person name="Wolfe B.E."/>
            <person name="Dutton R.J."/>
        </authorList>
    </citation>
    <scope>NUCLEOTIDE SEQUENCE [LARGE SCALE GENOMIC DNA]</scope>
    <source>
        <strain evidence="2 3">JB182</strain>
    </source>
</reference>
<dbReference type="InterPro" id="IPR011109">
    <property type="entry name" value="DNA_bind_recombinase_dom"/>
</dbReference>
<dbReference type="RefSeq" id="WP_102597951.1">
    <property type="nucleotide sequence ID" value="NZ_PNQX01000001.1"/>
</dbReference>
<gene>
    <name evidence="2" type="ORF">CIK84_07365</name>
</gene>
<dbReference type="CDD" id="cd00338">
    <property type="entry name" value="Ser_Recombinase"/>
    <property type="match status" value="1"/>
</dbReference>
<dbReference type="SMART" id="SM00857">
    <property type="entry name" value="Resolvase"/>
    <property type="match status" value="1"/>
</dbReference>
<organism evidence="2 3">
    <name type="scientific">Glutamicibacter arilaitensis</name>
    <dbReference type="NCBI Taxonomy" id="256701"/>
    <lineage>
        <taxon>Bacteria</taxon>
        <taxon>Bacillati</taxon>
        <taxon>Actinomycetota</taxon>
        <taxon>Actinomycetes</taxon>
        <taxon>Micrococcales</taxon>
        <taxon>Micrococcaceae</taxon>
        <taxon>Glutamicibacter</taxon>
    </lineage>
</organism>
<sequence length="490" mass="55418">MKASIYARLSQDKRKGSAEEGSSVQAQVEACKAFIEAKGWTLDKTYVDNDISATSGAVRPQFEQMLKDSPANVVAFKSDRISRDVMDTLRLKASGITGWLCDGGKLDFSSSDSTMLTLFRSVIDSTEQTKKSERQRLATLRDAKAGKYRGSIRPFGQERDGTWIEPEASAVREATEKLISGEWTFFKVATEWNTRGLLTPQTGKQGGREWTSGTVSQYFKRPRLKGYQEYEGTLYKLADWKPLLSEEEFEHIQLIRDSRKTGVRGKQGYRHKPHLLSGWIECGICGRKLNTAYRGKPKNTRAYSCPTPRHVTRAAEHIEKLLVSRVLVPLFAPSAERVLSPTGASEASKLRREQLALVKEHQEWMQEAIDAELRPAVLAQKEAKHTEKLTELKERIAELEADNVFAGITWIDHARNIMEFEPIAWEHWNALSLERQRVLIQALYTSVKVMPQGVGTGTAFKPELIKTEISPLLQELEEVAMEWLLIASFR</sequence>
<comment type="caution">
    <text evidence="2">The sequence shown here is derived from an EMBL/GenBank/DDBJ whole genome shotgun (WGS) entry which is preliminary data.</text>
</comment>